<keyword evidence="4" id="KW-1185">Reference proteome</keyword>
<dbReference type="SMART" id="SM00257">
    <property type="entry name" value="LysM"/>
    <property type="match status" value="1"/>
</dbReference>
<name>A0ABS2ZUX3_9BACL</name>
<dbReference type="SUPFAM" id="SSF54106">
    <property type="entry name" value="LysM domain"/>
    <property type="match status" value="1"/>
</dbReference>
<comment type="caution">
    <text evidence="3">The sequence shown here is derived from an EMBL/GenBank/DDBJ whole genome shotgun (WGS) entry which is preliminary data.</text>
</comment>
<feature type="compositionally biased region" description="Low complexity" evidence="1">
    <location>
        <begin position="361"/>
        <end position="380"/>
    </location>
</feature>
<dbReference type="PROSITE" id="PS51782">
    <property type="entry name" value="LYSM"/>
    <property type="match status" value="1"/>
</dbReference>
<feature type="compositionally biased region" description="Polar residues" evidence="1">
    <location>
        <begin position="312"/>
        <end position="352"/>
    </location>
</feature>
<sequence length="531" mass="62171">MSQSKLRFSIEESVWLKKGQEVAEVLSMSLNPEIRITEEAGQVYIKGALILNGRYRCEKQEQNEGVTDQSSFSESMSYRSLTQLNVAEDGMIDLVHRFPVDITIPSYRVDDSNEVKVEVESFEYELPNSTCFELSASICIYGIKDEKQRQEIQSYDLPQEAVRTSAVEERSSHKEEKQDIFTPFQFEARQSGGVPSQSTHLNEFAARFDEKEADVRSEKTTPFEFKPHFEAQDDRTMEATFDSLKAIAFSMDDTRNNEPSALDETADSDEEPSQFYGEVEEMEETIDTEAYDYVEGDYESYDASYQEETDDSQSNSPQYGQTYQDTNRPYTYNPYQQHEAYQQQTSYQNQGGYQQDDEYQQQEAYQQQDAYQQQEAYQQEDAYQQPSNQYGNYQYQQDAAQRPSYEYGEQSYEDEQEYENVSYNEAEEDQETTYESYDTSYEEYETEAESIEMKKEREEPRDENALYLTKMLSAKEDRFSKMKMYILQRGDSLERICERYDISLNTLMRMNQLQQGEVSEGQIIYIPVSSR</sequence>
<dbReference type="RefSeq" id="WP_205726981.1">
    <property type="nucleotide sequence ID" value="NZ_JAFHKR010000039.1"/>
</dbReference>
<evidence type="ECO:0000256" key="1">
    <source>
        <dbReference type="SAM" id="MobiDB-lite"/>
    </source>
</evidence>
<feature type="region of interest" description="Disordered" evidence="1">
    <location>
        <begin position="250"/>
        <end position="285"/>
    </location>
</feature>
<reference evidence="3 4" key="1">
    <citation type="submission" date="2021-01" db="EMBL/GenBank/DDBJ databases">
        <title>Genome Sequencing of Type Strains.</title>
        <authorList>
            <person name="Lemaire J.F."/>
            <person name="Inderbitzin P."/>
            <person name="Collins S.B."/>
            <person name="Wespe N."/>
            <person name="Knight-Connoni V."/>
        </authorList>
    </citation>
    <scope>NUCLEOTIDE SEQUENCE [LARGE SCALE GENOMIC DNA]</scope>
    <source>
        <strain evidence="3 4">DSM 23009</strain>
    </source>
</reference>
<accession>A0ABS2ZUX3</accession>
<feature type="region of interest" description="Disordered" evidence="1">
    <location>
        <begin position="395"/>
        <end position="417"/>
    </location>
</feature>
<evidence type="ECO:0000313" key="4">
    <source>
        <dbReference type="Proteomes" id="UP001296923"/>
    </source>
</evidence>
<protein>
    <submittedName>
        <fullName evidence="3">LysM peptidoglycan-binding domain-containing protein</fullName>
    </submittedName>
</protein>
<organism evidence="3 4">
    <name type="scientific">Fictibacillus nanhaiensis</name>
    <dbReference type="NCBI Taxonomy" id="742169"/>
    <lineage>
        <taxon>Bacteria</taxon>
        <taxon>Bacillati</taxon>
        <taxon>Bacillota</taxon>
        <taxon>Bacilli</taxon>
        <taxon>Bacillales</taxon>
        <taxon>Fictibacillaceae</taxon>
        <taxon>Fictibacillus</taxon>
    </lineage>
</organism>
<dbReference type="InterPro" id="IPR036779">
    <property type="entry name" value="LysM_dom_sf"/>
</dbReference>
<gene>
    <name evidence="3" type="ORF">JYA63_18760</name>
</gene>
<proteinExistence type="predicted"/>
<evidence type="ECO:0000313" key="3">
    <source>
        <dbReference type="EMBL" id="MBN3556322.1"/>
    </source>
</evidence>
<feature type="compositionally biased region" description="Acidic residues" evidence="1">
    <location>
        <begin position="264"/>
        <end position="285"/>
    </location>
</feature>
<feature type="region of interest" description="Disordered" evidence="1">
    <location>
        <begin position="301"/>
        <end position="380"/>
    </location>
</feature>
<dbReference type="InterPro" id="IPR048862">
    <property type="entry name" value="SPOCS_spoVID_N"/>
</dbReference>
<feature type="domain" description="LysM" evidence="2">
    <location>
        <begin position="483"/>
        <end position="526"/>
    </location>
</feature>
<dbReference type="Gene3D" id="3.10.350.10">
    <property type="entry name" value="LysM domain"/>
    <property type="match status" value="1"/>
</dbReference>
<dbReference type="Proteomes" id="UP001296923">
    <property type="component" value="Unassembled WGS sequence"/>
</dbReference>
<dbReference type="EMBL" id="JAFHKR010000039">
    <property type="protein sequence ID" value="MBN3556322.1"/>
    <property type="molecule type" value="Genomic_DNA"/>
</dbReference>
<evidence type="ECO:0000259" key="2">
    <source>
        <dbReference type="PROSITE" id="PS51782"/>
    </source>
</evidence>
<dbReference type="Pfam" id="PF20918">
    <property type="entry name" value="SPOCS_spoVID-N"/>
    <property type="match status" value="1"/>
</dbReference>
<feature type="compositionally biased region" description="Acidic residues" evidence="1">
    <location>
        <begin position="301"/>
        <end position="311"/>
    </location>
</feature>
<dbReference type="InterPro" id="IPR018392">
    <property type="entry name" value="LysM"/>
</dbReference>
<dbReference type="Pfam" id="PF01476">
    <property type="entry name" value="LysM"/>
    <property type="match status" value="1"/>
</dbReference>